<accession>A0ABQ9GFF5</accession>
<keyword evidence="2" id="KW-1185">Reference proteome</keyword>
<sequence>MLFDRIKVVDCNQLSYDLFVGYDERRFKITHPRYKKKNAYRNYLDSSHCVPEEQNVLINCTKLIPYSSAESKRGLSFINIIVSPTRNRLLYHAYLY</sequence>
<dbReference type="EMBL" id="JARBHB010000012">
    <property type="protein sequence ID" value="KAJ8871125.1"/>
    <property type="molecule type" value="Genomic_DNA"/>
</dbReference>
<dbReference type="Proteomes" id="UP001159363">
    <property type="component" value="Chromosome 11"/>
</dbReference>
<organism evidence="1 2">
    <name type="scientific">Dryococelus australis</name>
    <dbReference type="NCBI Taxonomy" id="614101"/>
    <lineage>
        <taxon>Eukaryota</taxon>
        <taxon>Metazoa</taxon>
        <taxon>Ecdysozoa</taxon>
        <taxon>Arthropoda</taxon>
        <taxon>Hexapoda</taxon>
        <taxon>Insecta</taxon>
        <taxon>Pterygota</taxon>
        <taxon>Neoptera</taxon>
        <taxon>Polyneoptera</taxon>
        <taxon>Phasmatodea</taxon>
        <taxon>Verophasmatodea</taxon>
        <taxon>Anareolatae</taxon>
        <taxon>Phasmatidae</taxon>
        <taxon>Eurycanthinae</taxon>
        <taxon>Dryococelus</taxon>
    </lineage>
</organism>
<proteinExistence type="predicted"/>
<gene>
    <name evidence="1" type="ORF">PR048_027429</name>
</gene>
<evidence type="ECO:0000313" key="1">
    <source>
        <dbReference type="EMBL" id="KAJ8871125.1"/>
    </source>
</evidence>
<reference evidence="1 2" key="1">
    <citation type="submission" date="2023-02" db="EMBL/GenBank/DDBJ databases">
        <title>LHISI_Scaffold_Assembly.</title>
        <authorList>
            <person name="Stuart O.P."/>
            <person name="Cleave R."/>
            <person name="Magrath M.J.L."/>
            <person name="Mikheyev A.S."/>
        </authorList>
    </citation>
    <scope>NUCLEOTIDE SEQUENCE [LARGE SCALE GENOMIC DNA]</scope>
    <source>
        <strain evidence="1">Daus_M_001</strain>
        <tissue evidence="1">Leg muscle</tissue>
    </source>
</reference>
<comment type="caution">
    <text evidence="1">The sequence shown here is derived from an EMBL/GenBank/DDBJ whole genome shotgun (WGS) entry which is preliminary data.</text>
</comment>
<protein>
    <submittedName>
        <fullName evidence="1">Uncharacterized protein</fullName>
    </submittedName>
</protein>
<name>A0ABQ9GFF5_9NEOP</name>
<evidence type="ECO:0000313" key="2">
    <source>
        <dbReference type="Proteomes" id="UP001159363"/>
    </source>
</evidence>